<feature type="region of interest" description="Disordered" evidence="1">
    <location>
        <begin position="75"/>
        <end position="95"/>
    </location>
</feature>
<feature type="compositionally biased region" description="Basic and acidic residues" evidence="1">
    <location>
        <begin position="84"/>
        <end position="95"/>
    </location>
</feature>
<dbReference type="Proteomes" id="UP000240418">
    <property type="component" value="Unassembled WGS sequence"/>
</dbReference>
<sequence length="95" mass="10765">MDIFEEDFPEWVNIIRALRIVDAETDEICRDYEILKVDLHDAERIEGISGESRQADLRASLSGLEKEIQAKVMSSRGAALRNTETTKQRKGTIDG</sequence>
<evidence type="ECO:0000256" key="1">
    <source>
        <dbReference type="SAM" id="MobiDB-lite"/>
    </source>
</evidence>
<reference evidence="2 3" key="1">
    <citation type="submission" date="2018-03" db="EMBL/GenBank/DDBJ databases">
        <title>Genomic Encyclopedia of Archaeal and Bacterial Type Strains, Phase II (KMG-II): from individual species to whole genera.</title>
        <authorList>
            <person name="Goeker M."/>
        </authorList>
    </citation>
    <scope>NUCLEOTIDE SEQUENCE [LARGE SCALE GENOMIC DNA]</scope>
    <source>
        <strain evidence="2 3">DSM 100673</strain>
    </source>
</reference>
<dbReference type="OrthoDB" id="7709169at2"/>
<organism evidence="2 3">
    <name type="scientific">Shimia abyssi</name>
    <dbReference type="NCBI Taxonomy" id="1662395"/>
    <lineage>
        <taxon>Bacteria</taxon>
        <taxon>Pseudomonadati</taxon>
        <taxon>Pseudomonadota</taxon>
        <taxon>Alphaproteobacteria</taxon>
        <taxon>Rhodobacterales</taxon>
        <taxon>Roseobacteraceae</taxon>
    </lineage>
</organism>
<gene>
    <name evidence="2" type="ORF">CLV88_10510</name>
</gene>
<keyword evidence="3" id="KW-1185">Reference proteome</keyword>
<dbReference type="EMBL" id="PYGJ01000005">
    <property type="protein sequence ID" value="PSL19588.1"/>
    <property type="molecule type" value="Genomic_DNA"/>
</dbReference>
<proteinExistence type="predicted"/>
<dbReference type="RefSeq" id="WP_133169939.1">
    <property type="nucleotide sequence ID" value="NZ_PYGJ01000005.1"/>
</dbReference>
<dbReference type="AlphaFoldDB" id="A0A2P8FD17"/>
<accession>A0A2P8FD17</accession>
<evidence type="ECO:0000313" key="2">
    <source>
        <dbReference type="EMBL" id="PSL19588.1"/>
    </source>
</evidence>
<protein>
    <submittedName>
        <fullName evidence="2">Uncharacterized protein</fullName>
    </submittedName>
</protein>
<comment type="caution">
    <text evidence="2">The sequence shown here is derived from an EMBL/GenBank/DDBJ whole genome shotgun (WGS) entry which is preliminary data.</text>
</comment>
<name>A0A2P8FD17_9RHOB</name>
<evidence type="ECO:0000313" key="3">
    <source>
        <dbReference type="Proteomes" id="UP000240418"/>
    </source>
</evidence>